<comment type="caution">
    <text evidence="3">The sequence shown here is derived from an EMBL/GenBank/DDBJ whole genome shotgun (WGS) entry which is preliminary data.</text>
</comment>
<accession>A0ABW0GLR3</accession>
<dbReference type="Proteomes" id="UP001596122">
    <property type="component" value="Unassembled WGS sequence"/>
</dbReference>
<sequence length="343" mass="33718">MTVSRVVPRTAVVTDSTARLTGPGEDGPGEPDAPVGGPTLPLDPRELGARVVELDVLLDGEPAPEGALALADLLAAVSGGARATTSRPSPAGLAAAYAAAAADGASAVVSVHLSGALSGTVDAARLAARDAEIPVEVVDTRAVGGAHLLAVVAAARLAHTGTDVRRAADVARAVAAGSATWVSPAAAPAAPGGGRLGALTGRLDRAGRALLEVQDGEPRPVERLRTSGRVVERLAGLAVEHVESLRAVAGDGRAGLTDRLLAVPASALDVVAGAGLSLRHAAVVVQHSGAADLAGAVADRVRERAPGVLVVVAALGPVLATHVGPGAVGVSAGPLTGRPHNRR</sequence>
<dbReference type="InterPro" id="IPR003797">
    <property type="entry name" value="DegV"/>
</dbReference>
<reference evidence="4" key="1">
    <citation type="journal article" date="2019" name="Int. J. Syst. Evol. Microbiol.">
        <title>The Global Catalogue of Microorganisms (GCM) 10K type strain sequencing project: providing services to taxonomists for standard genome sequencing and annotation.</title>
        <authorList>
            <consortium name="The Broad Institute Genomics Platform"/>
            <consortium name="The Broad Institute Genome Sequencing Center for Infectious Disease"/>
            <person name="Wu L."/>
            <person name="Ma J."/>
        </authorList>
    </citation>
    <scope>NUCLEOTIDE SEQUENCE [LARGE SCALE GENOMIC DNA]</scope>
    <source>
        <strain evidence="4">CCUG 43114</strain>
    </source>
</reference>
<dbReference type="PANTHER" id="PTHR33434:SF2">
    <property type="entry name" value="FATTY ACID-BINDING PROTEIN TM_1468"/>
    <property type="match status" value="1"/>
</dbReference>
<dbReference type="Pfam" id="PF02645">
    <property type="entry name" value="DegV"/>
    <property type="match status" value="1"/>
</dbReference>
<dbReference type="EMBL" id="JBHSLD010000004">
    <property type="protein sequence ID" value="MFC5380056.1"/>
    <property type="molecule type" value="Genomic_DNA"/>
</dbReference>
<dbReference type="InterPro" id="IPR050270">
    <property type="entry name" value="DegV_domain_contain"/>
</dbReference>
<dbReference type="RefSeq" id="WP_340271362.1">
    <property type="nucleotide sequence ID" value="NZ_JBBEOG010000011.1"/>
</dbReference>
<protein>
    <submittedName>
        <fullName evidence="3">DegV family protein</fullName>
    </submittedName>
</protein>
<evidence type="ECO:0000313" key="3">
    <source>
        <dbReference type="EMBL" id="MFC5380056.1"/>
    </source>
</evidence>
<keyword evidence="1" id="KW-0446">Lipid-binding</keyword>
<name>A0ABW0GLR3_9MICO</name>
<dbReference type="PROSITE" id="PS51482">
    <property type="entry name" value="DEGV"/>
    <property type="match status" value="1"/>
</dbReference>
<dbReference type="SUPFAM" id="SSF82549">
    <property type="entry name" value="DAK1/DegV-like"/>
    <property type="match status" value="2"/>
</dbReference>
<keyword evidence="4" id="KW-1185">Reference proteome</keyword>
<gene>
    <name evidence="3" type="ORF">ACFPJ6_04570</name>
</gene>
<evidence type="ECO:0000256" key="1">
    <source>
        <dbReference type="ARBA" id="ARBA00023121"/>
    </source>
</evidence>
<dbReference type="PANTHER" id="PTHR33434">
    <property type="entry name" value="DEGV DOMAIN-CONTAINING PROTEIN DR_1986-RELATED"/>
    <property type="match status" value="1"/>
</dbReference>
<dbReference type="InterPro" id="IPR043168">
    <property type="entry name" value="DegV_C"/>
</dbReference>
<organism evidence="3 4">
    <name type="scientific">Aquipuribacter nitratireducens</name>
    <dbReference type="NCBI Taxonomy" id="650104"/>
    <lineage>
        <taxon>Bacteria</taxon>
        <taxon>Bacillati</taxon>
        <taxon>Actinomycetota</taxon>
        <taxon>Actinomycetes</taxon>
        <taxon>Micrococcales</taxon>
        <taxon>Intrasporangiaceae</taxon>
        <taxon>Aquipuribacter</taxon>
    </lineage>
</organism>
<evidence type="ECO:0000256" key="2">
    <source>
        <dbReference type="SAM" id="MobiDB-lite"/>
    </source>
</evidence>
<feature type="region of interest" description="Disordered" evidence="2">
    <location>
        <begin position="1"/>
        <end position="43"/>
    </location>
</feature>
<evidence type="ECO:0000313" key="4">
    <source>
        <dbReference type="Proteomes" id="UP001596122"/>
    </source>
</evidence>
<dbReference type="Gene3D" id="3.40.50.10170">
    <property type="match status" value="1"/>
</dbReference>
<proteinExistence type="predicted"/>
<dbReference type="Gene3D" id="3.30.1180.10">
    <property type="match status" value="1"/>
</dbReference>